<dbReference type="EC" id="2.7.4.14" evidence="9"/>
<feature type="binding site" evidence="9">
    <location>
        <begin position="629"/>
        <end position="632"/>
    </location>
    <ligand>
        <name>a ribonucleoside 5'-phosphate</name>
        <dbReference type="ChEBI" id="CHEBI:58043"/>
    </ligand>
</feature>
<keyword evidence="5 9" id="KW-0067">ATP-binding</keyword>
<dbReference type="HAMAP" id="MF_03172">
    <property type="entry name" value="Adenylate_kinase_UMP_CMP_kin"/>
    <property type="match status" value="1"/>
</dbReference>
<keyword evidence="1 9" id="KW-0963">Cytoplasm</keyword>
<dbReference type="GO" id="GO:0006207">
    <property type="term" value="P:'de novo' pyrimidine nucleobase biosynthetic process"/>
    <property type="evidence" value="ECO:0007669"/>
    <property type="project" value="InterPro"/>
</dbReference>
<comment type="cofactor">
    <cofactor evidence="9">
        <name>Mg(2+)</name>
        <dbReference type="ChEBI" id="CHEBI:18420"/>
    </cofactor>
    <text evidence="9">Binds 1 Mg(2+) ion per monomer.</text>
</comment>
<dbReference type="GO" id="GO:0009123">
    <property type="term" value="P:nucleoside monophosphate metabolic process"/>
    <property type="evidence" value="ECO:0007669"/>
    <property type="project" value="UniProtKB-ARBA"/>
</dbReference>
<sequence>MEFATPERRERPSRAAAPKSFKDPESDSDEPIVPRLRPVSSTGARVIHVKNETADSGSGPAIETSPLATINQSTLLKKRSSSNEEADSPNKKVRKIVLKTSKSATASNNAATPQPVTPALSQIEASPSVNISDIQSLHEGLTSIQKRVSATLHTTRFAVELDAAKKRIRSLERQILEASSPNGSISKLKQCEEKLAKSLKRNERLLDDNVELNRKLKEARAFIDELRVDIAEMHDEKDPNFNDAFKVTDDEVERAWGEIRYQIFCFVSQVLTVKPYRAPAPRGADHSVVESLKKKQKKDIHLAPFYFEQYIWQCLVRSIFQGEAATFGGPAGRVFQLFCLDISKIDCEGMSELSRVKAHTANFLNQQFDQDNNKEIEGIIQKMNKDLSIFMDPDQRDKAEEKLGNIVRKAVKLNNYFLKSRAFFVTDWDVDDDSDNFDDLVVRYKSGKEDGESVVGVQISPRLSKIGNADGEFFNSTNAMGVAKLLMRMSSMAGVHHLQLIKIVSMGPLYLIMPAIEQDAPATIAPQKSTPTFDPKDVTVIFVLGGPGAGKGTQCAKLVSDHGFCHLSAGDLLRAEQERPGSQYGDLIKDYIRNGLIVPMEVTIALLENAMAADLKAKGSQKGRFLIDGFPRKMDQAVKFEETVCPAKLVLFFDCPEDVMESRLLERGKTSGRDDDNAESIRKRFRTFIETSMPVVNRFEEVGKVLKLDATPPPSEVYANTEKALAERLGPDF</sequence>
<keyword evidence="3 9" id="KW-0547">Nucleotide-binding</keyword>
<dbReference type="CDD" id="cd01428">
    <property type="entry name" value="ADK"/>
    <property type="match status" value="1"/>
</dbReference>
<dbReference type="Proteomes" id="UP000720189">
    <property type="component" value="Unassembled WGS sequence"/>
</dbReference>
<keyword evidence="2 9" id="KW-0808">Transferase</keyword>
<evidence type="ECO:0000256" key="11">
    <source>
        <dbReference type="SAM" id="MobiDB-lite"/>
    </source>
</evidence>
<dbReference type="PROSITE" id="PS00113">
    <property type="entry name" value="ADENYLATE_KINASE"/>
    <property type="match status" value="1"/>
</dbReference>
<organism evidence="12 13">
    <name type="scientific">Fusarium redolens</name>
    <dbReference type="NCBI Taxonomy" id="48865"/>
    <lineage>
        <taxon>Eukaryota</taxon>
        <taxon>Fungi</taxon>
        <taxon>Dikarya</taxon>
        <taxon>Ascomycota</taxon>
        <taxon>Pezizomycotina</taxon>
        <taxon>Sordariomycetes</taxon>
        <taxon>Hypocreomycetidae</taxon>
        <taxon>Hypocreales</taxon>
        <taxon>Nectriaceae</taxon>
        <taxon>Fusarium</taxon>
        <taxon>Fusarium redolens species complex</taxon>
    </lineage>
</organism>
<comment type="subcellular location">
    <subcellularLocation>
        <location evidence="9">Cytoplasm</location>
    </subcellularLocation>
    <subcellularLocation>
        <location evidence="9">Nucleus</location>
    </subcellularLocation>
    <text evidence="9">Predominantly cytoplasmic.</text>
</comment>
<dbReference type="OrthoDB" id="442176at2759"/>
<dbReference type="Gene3D" id="3.40.50.300">
    <property type="entry name" value="P-loop containing nucleotide triphosphate hydrolases"/>
    <property type="match status" value="1"/>
</dbReference>
<feature type="binding site" evidence="9">
    <location>
        <position position="636"/>
    </location>
    <ligand>
        <name>a ribonucleoside 5'-phosphate</name>
        <dbReference type="ChEBI" id="CHEBI:58043"/>
    </ligand>
</feature>
<keyword evidence="7 9" id="KW-0539">Nucleus</keyword>
<dbReference type="GO" id="GO:0005737">
    <property type="term" value="C:cytoplasm"/>
    <property type="evidence" value="ECO:0007669"/>
    <property type="project" value="UniProtKB-SubCell"/>
</dbReference>
<dbReference type="SUPFAM" id="SSF52540">
    <property type="entry name" value="P-loop containing nucleoside triphosphate hydrolases"/>
    <property type="match status" value="1"/>
</dbReference>
<dbReference type="HAMAP" id="MF_00235">
    <property type="entry name" value="Adenylate_kinase_Adk"/>
    <property type="match status" value="1"/>
</dbReference>
<evidence type="ECO:0000313" key="13">
    <source>
        <dbReference type="Proteomes" id="UP000720189"/>
    </source>
</evidence>
<feature type="compositionally biased region" description="Polar residues" evidence="11">
    <location>
        <begin position="66"/>
        <end position="75"/>
    </location>
</feature>
<dbReference type="GO" id="GO:0005634">
    <property type="term" value="C:nucleus"/>
    <property type="evidence" value="ECO:0007669"/>
    <property type="project" value="UniProtKB-SubCell"/>
</dbReference>
<comment type="subunit">
    <text evidence="9">Monomer.</text>
</comment>
<proteinExistence type="inferred from homology"/>
<reference evidence="12" key="1">
    <citation type="journal article" date="2021" name="Nat. Commun.">
        <title>Genetic determinants of endophytism in the Arabidopsis root mycobiome.</title>
        <authorList>
            <person name="Mesny F."/>
            <person name="Miyauchi S."/>
            <person name="Thiergart T."/>
            <person name="Pickel B."/>
            <person name="Atanasova L."/>
            <person name="Karlsson M."/>
            <person name="Huettel B."/>
            <person name="Barry K.W."/>
            <person name="Haridas S."/>
            <person name="Chen C."/>
            <person name="Bauer D."/>
            <person name="Andreopoulos W."/>
            <person name="Pangilinan J."/>
            <person name="LaButti K."/>
            <person name="Riley R."/>
            <person name="Lipzen A."/>
            <person name="Clum A."/>
            <person name="Drula E."/>
            <person name="Henrissat B."/>
            <person name="Kohler A."/>
            <person name="Grigoriev I.V."/>
            <person name="Martin F.M."/>
            <person name="Hacquard S."/>
        </authorList>
    </citation>
    <scope>NUCLEOTIDE SEQUENCE</scope>
    <source>
        <strain evidence="12">MPI-CAGE-AT-0023</strain>
    </source>
</reference>
<gene>
    <name evidence="12" type="ORF">BKA55DRAFT_589445</name>
</gene>
<dbReference type="InterPro" id="IPR033690">
    <property type="entry name" value="Adenylat_kinase_CS"/>
</dbReference>
<dbReference type="InterPro" id="IPR027417">
    <property type="entry name" value="P-loop_NTPase"/>
</dbReference>
<feature type="binding site" evidence="9">
    <location>
        <position position="667"/>
    </location>
    <ligand>
        <name>ATP</name>
        <dbReference type="ChEBI" id="CHEBI:30616"/>
    </ligand>
</feature>
<dbReference type="RefSeq" id="XP_046054773.1">
    <property type="nucleotide sequence ID" value="XM_046194932.1"/>
</dbReference>
<feature type="region of interest" description="LID" evidence="9">
    <location>
        <begin position="666"/>
        <end position="676"/>
    </location>
</feature>
<comment type="catalytic activity">
    <reaction evidence="8 9">
        <text>UMP + ATP = UDP + ADP</text>
        <dbReference type="Rhea" id="RHEA:24400"/>
        <dbReference type="ChEBI" id="CHEBI:30616"/>
        <dbReference type="ChEBI" id="CHEBI:57865"/>
        <dbReference type="ChEBI" id="CHEBI:58223"/>
        <dbReference type="ChEBI" id="CHEBI:456216"/>
        <dbReference type="EC" id="2.7.4.14"/>
    </reaction>
</comment>
<dbReference type="NCBIfam" id="TIGR01359">
    <property type="entry name" value="UMP_CMP_kin_fam"/>
    <property type="match status" value="1"/>
</dbReference>
<dbReference type="InterPro" id="IPR006266">
    <property type="entry name" value="UMP_CMP_kinase"/>
</dbReference>
<name>A0A9P9KR23_FUSRE</name>
<feature type="coiled-coil region" evidence="10">
    <location>
        <begin position="188"/>
        <end position="236"/>
    </location>
</feature>
<comment type="domain">
    <text evidence="9">Consists of three domains, a large central CORE domain and two small peripheral domains, NMPbind and LID, which undergo movements during catalysis. The LID domain closes over the site of phosphoryl transfer upon ATP binding. Assembling and dissambling the active center during each catalytic cycle provides an effective means to prevent ATP hydrolysis.</text>
</comment>
<evidence type="ECO:0000256" key="2">
    <source>
        <dbReference type="ARBA" id="ARBA00022679"/>
    </source>
</evidence>
<feature type="compositionally biased region" description="Basic and acidic residues" evidence="11">
    <location>
        <begin position="1"/>
        <end position="13"/>
    </location>
</feature>
<dbReference type="Pfam" id="PF00406">
    <property type="entry name" value="ADK"/>
    <property type="match status" value="1"/>
</dbReference>
<evidence type="ECO:0000256" key="10">
    <source>
        <dbReference type="SAM" id="Coils"/>
    </source>
</evidence>
<feature type="region of interest" description="NMPbind" evidence="9">
    <location>
        <begin position="568"/>
        <end position="598"/>
    </location>
</feature>
<keyword evidence="10" id="KW-0175">Coiled coil</keyword>
<protein>
    <recommendedName>
        <fullName evidence="9">Uridylate kinase</fullName>
        <shortName evidence="9">UK</shortName>
        <ecNumber evidence="9">2.7.4.14</ecNumber>
    </recommendedName>
    <alternativeName>
        <fullName evidence="9">ATP:UMP phosphotransferase</fullName>
    </alternativeName>
    <alternativeName>
        <fullName evidence="9">Deoxycytidylate kinase</fullName>
        <shortName evidence="9">CK</shortName>
        <shortName evidence="9">dCMP kinase</shortName>
    </alternativeName>
    <alternativeName>
        <fullName evidence="9">Uridine monophosphate kinase</fullName>
        <shortName evidence="9">UMP kinase</shortName>
        <shortName evidence="9">UMPK</shortName>
    </alternativeName>
</protein>
<dbReference type="GO" id="GO:0006221">
    <property type="term" value="P:pyrimidine nucleotide biosynthetic process"/>
    <property type="evidence" value="ECO:0007669"/>
    <property type="project" value="UniProtKB-UniRule"/>
</dbReference>
<evidence type="ECO:0000256" key="8">
    <source>
        <dbReference type="ARBA" id="ARBA00048116"/>
    </source>
</evidence>
<evidence type="ECO:0000313" key="12">
    <source>
        <dbReference type="EMBL" id="KAH7266954.1"/>
    </source>
</evidence>
<comment type="function">
    <text evidence="9">Catalyzes the phosphorylation of pyrimidine nucleoside monophosphates at the expense of ATP. Plays an important role in de novo pyrimidine nucleotide biosynthesis. Has preference for UMP and dUMP as phosphate acceptors, but can also use CMP, dCMP and AMP.</text>
</comment>
<feature type="binding site" evidence="9">
    <location>
        <position position="574"/>
    </location>
    <ligand>
        <name>a ribonucleoside 5'-phosphate</name>
        <dbReference type="ChEBI" id="CHEBI:58043"/>
    </ligand>
</feature>
<feature type="binding site" evidence="9">
    <location>
        <begin position="548"/>
        <end position="553"/>
    </location>
    <ligand>
        <name>ATP</name>
        <dbReference type="ChEBI" id="CHEBI:30616"/>
    </ligand>
</feature>
<dbReference type="GO" id="GO:0005524">
    <property type="term" value="F:ATP binding"/>
    <property type="evidence" value="ECO:0007669"/>
    <property type="project" value="UniProtKB-KW"/>
</dbReference>
<comment type="similarity">
    <text evidence="9">Belongs to the adenylate kinase family. UMP-CMP kinase subfamily.</text>
</comment>
<evidence type="ECO:0000256" key="1">
    <source>
        <dbReference type="ARBA" id="ARBA00022490"/>
    </source>
</evidence>
<accession>A0A9P9KR23</accession>
<dbReference type="PRINTS" id="PR00094">
    <property type="entry name" value="ADENYLTKNASE"/>
</dbReference>
<feature type="region of interest" description="Disordered" evidence="11">
    <location>
        <begin position="1"/>
        <end position="93"/>
    </location>
</feature>
<dbReference type="PANTHER" id="PTHR23359">
    <property type="entry name" value="NUCLEOTIDE KINASE"/>
    <property type="match status" value="1"/>
</dbReference>
<keyword evidence="13" id="KW-1185">Reference proteome</keyword>
<evidence type="ECO:0000256" key="3">
    <source>
        <dbReference type="ARBA" id="ARBA00022741"/>
    </source>
</evidence>
<keyword evidence="4 9" id="KW-0418">Kinase</keyword>
<feature type="binding site" evidence="9">
    <location>
        <position position="712"/>
    </location>
    <ligand>
        <name>ATP</name>
        <dbReference type="ChEBI" id="CHEBI:30616"/>
    </ligand>
</feature>
<dbReference type="GO" id="GO:0019205">
    <property type="term" value="F:nucleobase-containing compound kinase activity"/>
    <property type="evidence" value="ECO:0007669"/>
    <property type="project" value="InterPro"/>
</dbReference>
<dbReference type="EMBL" id="JAGMUX010000002">
    <property type="protein sequence ID" value="KAH7266954.1"/>
    <property type="molecule type" value="Genomic_DNA"/>
</dbReference>
<feature type="binding site" evidence="9">
    <location>
        <position position="673"/>
    </location>
    <ligand>
        <name>a ribonucleoside 5'-phosphate</name>
        <dbReference type="ChEBI" id="CHEBI:58043"/>
    </ligand>
</feature>
<evidence type="ECO:0000256" key="5">
    <source>
        <dbReference type="ARBA" id="ARBA00022840"/>
    </source>
</evidence>
<dbReference type="GO" id="GO:0016776">
    <property type="term" value="F:phosphotransferase activity, phosphate group as acceptor"/>
    <property type="evidence" value="ECO:0007669"/>
    <property type="project" value="InterPro"/>
</dbReference>
<dbReference type="AlphaFoldDB" id="A0A9P9KR23"/>
<dbReference type="GeneID" id="70224886"/>
<dbReference type="InterPro" id="IPR000850">
    <property type="entry name" value="Adenylat/UMP-CMP_kin"/>
</dbReference>
<evidence type="ECO:0000256" key="9">
    <source>
        <dbReference type="HAMAP-Rule" id="MF_03172"/>
    </source>
</evidence>
<feature type="binding site" evidence="9">
    <location>
        <begin position="596"/>
        <end position="598"/>
    </location>
    <ligand>
        <name>a ribonucleoside 5'-phosphate</name>
        <dbReference type="ChEBI" id="CHEBI:58043"/>
    </ligand>
</feature>
<evidence type="ECO:0000256" key="6">
    <source>
        <dbReference type="ARBA" id="ARBA00022975"/>
    </source>
</evidence>
<keyword evidence="6 9" id="KW-0665">Pyrimidine biosynthesis</keyword>
<dbReference type="FunFam" id="3.40.50.300:FF:000315">
    <property type="entry name" value="Adenylate kinase 1"/>
    <property type="match status" value="1"/>
</dbReference>
<feature type="binding site" evidence="9">
    <location>
        <position position="684"/>
    </location>
    <ligand>
        <name>a ribonucleoside 5'-phosphate</name>
        <dbReference type="ChEBI" id="CHEBI:58043"/>
    </ligand>
</feature>
<evidence type="ECO:0000256" key="7">
    <source>
        <dbReference type="ARBA" id="ARBA00023242"/>
    </source>
</evidence>
<evidence type="ECO:0000256" key="4">
    <source>
        <dbReference type="ARBA" id="ARBA00022777"/>
    </source>
</evidence>
<comment type="caution">
    <text evidence="12">The sequence shown here is derived from an EMBL/GenBank/DDBJ whole genome shotgun (WGS) entry which is preliminary data.</text>
</comment>